<protein>
    <submittedName>
        <fullName evidence="3">Kinase-like domain-containing protein</fullName>
    </submittedName>
</protein>
<reference evidence="2 4" key="1">
    <citation type="submission" date="2017-11" db="EMBL/GenBank/DDBJ databases">
        <title>The genome of Rhizophagus clarus HR1 reveals common genetic basis of auxotrophy among arbuscular mycorrhizal fungi.</title>
        <authorList>
            <person name="Kobayashi Y."/>
        </authorList>
    </citation>
    <scope>NUCLEOTIDE SEQUENCE [LARGE SCALE GENOMIC DNA]</scope>
    <source>
        <strain evidence="2 4">HR1</strain>
    </source>
</reference>
<dbReference type="InterPro" id="IPR011009">
    <property type="entry name" value="Kinase-like_dom_sf"/>
</dbReference>
<reference evidence="3" key="2">
    <citation type="submission" date="2019-10" db="EMBL/GenBank/DDBJ databases">
        <title>Conservation and host-specific expression of non-tandemly repeated heterogenous ribosome RNA gene in arbuscular mycorrhizal fungi.</title>
        <authorList>
            <person name="Maeda T."/>
            <person name="Kobayashi Y."/>
            <person name="Nakagawa T."/>
            <person name="Ezawa T."/>
            <person name="Yamaguchi K."/>
            <person name="Bino T."/>
            <person name="Nishimoto Y."/>
            <person name="Shigenobu S."/>
            <person name="Kawaguchi M."/>
        </authorList>
    </citation>
    <scope>NUCLEOTIDE SEQUENCE</scope>
    <source>
        <strain evidence="3">HR1</strain>
    </source>
</reference>
<keyword evidence="3" id="KW-0418">Kinase</keyword>
<evidence type="ECO:0000313" key="4">
    <source>
        <dbReference type="Proteomes" id="UP000247702"/>
    </source>
</evidence>
<dbReference type="Gene3D" id="1.10.510.10">
    <property type="entry name" value="Transferase(Phosphotransferase) domain 1"/>
    <property type="match status" value="1"/>
</dbReference>
<dbReference type="EMBL" id="BLAL01000228">
    <property type="protein sequence ID" value="GES93483.1"/>
    <property type="molecule type" value="Genomic_DNA"/>
</dbReference>
<evidence type="ECO:0000313" key="2">
    <source>
        <dbReference type="EMBL" id="GBB85486.1"/>
    </source>
</evidence>
<dbReference type="GO" id="GO:0005524">
    <property type="term" value="F:ATP binding"/>
    <property type="evidence" value="ECO:0007669"/>
    <property type="project" value="InterPro"/>
</dbReference>
<dbReference type="Proteomes" id="UP000247702">
    <property type="component" value="Unassembled WGS sequence"/>
</dbReference>
<dbReference type="Proteomes" id="UP000615446">
    <property type="component" value="Unassembled WGS sequence"/>
</dbReference>
<keyword evidence="4" id="KW-1185">Reference proteome</keyword>
<proteinExistence type="predicted"/>
<feature type="domain" description="Protein kinase" evidence="1">
    <location>
        <begin position="1"/>
        <end position="84"/>
    </location>
</feature>
<dbReference type="SUPFAM" id="SSF56112">
    <property type="entry name" value="Protein kinase-like (PK-like)"/>
    <property type="match status" value="1"/>
</dbReference>
<dbReference type="AlphaFoldDB" id="A0A2Z6QYU0"/>
<dbReference type="EMBL" id="BEXD01000224">
    <property type="protein sequence ID" value="GBB85486.1"/>
    <property type="molecule type" value="Genomic_DNA"/>
</dbReference>
<dbReference type="OrthoDB" id="2313242at2759"/>
<dbReference type="InterPro" id="IPR001245">
    <property type="entry name" value="Ser-Thr/Tyr_kinase_cat_dom"/>
</dbReference>
<name>A0A2Z6QYU0_9GLOM</name>
<dbReference type="PROSITE" id="PS50011">
    <property type="entry name" value="PROTEIN_KINASE_DOM"/>
    <property type="match status" value="1"/>
</dbReference>
<keyword evidence="3" id="KW-0808">Transferase</keyword>
<gene>
    <name evidence="3" type="ORF">RCL2_002022700</name>
    <name evidence="2" type="ORF">RclHR1_00120040</name>
</gene>
<dbReference type="InterPro" id="IPR000719">
    <property type="entry name" value="Prot_kinase_dom"/>
</dbReference>
<dbReference type="GO" id="GO:0004672">
    <property type="term" value="F:protein kinase activity"/>
    <property type="evidence" value="ECO:0007669"/>
    <property type="project" value="InterPro"/>
</dbReference>
<comment type="caution">
    <text evidence="2">The sequence shown here is derived from an EMBL/GenBank/DDBJ whole genome shotgun (WGS) entry which is preliminary data.</text>
</comment>
<evidence type="ECO:0000313" key="3">
    <source>
        <dbReference type="EMBL" id="GES93483.1"/>
    </source>
</evidence>
<dbReference type="Pfam" id="PF07714">
    <property type="entry name" value="PK_Tyr_Ser-Thr"/>
    <property type="match status" value="1"/>
</dbReference>
<evidence type="ECO:0000259" key="1">
    <source>
        <dbReference type="PROSITE" id="PS50011"/>
    </source>
</evidence>
<organism evidence="2 4">
    <name type="scientific">Rhizophagus clarus</name>
    <dbReference type="NCBI Taxonomy" id="94130"/>
    <lineage>
        <taxon>Eukaryota</taxon>
        <taxon>Fungi</taxon>
        <taxon>Fungi incertae sedis</taxon>
        <taxon>Mucoromycota</taxon>
        <taxon>Glomeromycotina</taxon>
        <taxon>Glomeromycetes</taxon>
        <taxon>Glomerales</taxon>
        <taxon>Glomeraceae</taxon>
        <taxon>Rhizophagus</taxon>
    </lineage>
</organism>
<accession>A0A2Z6QYU0</accession>
<sequence length="84" mass="9660">MVLDYAEGGNLYNRVSKYYNKFNWSYNIRVLLNITEGLKEVHENRLVHRDFYTGNILSMSTSFGSHISMCISDMGLCGEVDNVD</sequence>